<name>A0A6J4T5Z0_9ACTN</name>
<evidence type="ECO:0000259" key="2">
    <source>
        <dbReference type="Pfam" id="PF12802"/>
    </source>
</evidence>
<dbReference type="GO" id="GO:0003700">
    <property type="term" value="F:DNA-binding transcription factor activity"/>
    <property type="evidence" value="ECO:0007669"/>
    <property type="project" value="InterPro"/>
</dbReference>
<dbReference type="Gene3D" id="1.10.10.10">
    <property type="entry name" value="Winged helix-like DNA-binding domain superfamily/Winged helix DNA-binding domain"/>
    <property type="match status" value="1"/>
</dbReference>
<organism evidence="3">
    <name type="scientific">uncultured Solirubrobacteraceae bacterium</name>
    <dbReference type="NCBI Taxonomy" id="1162706"/>
    <lineage>
        <taxon>Bacteria</taxon>
        <taxon>Bacillati</taxon>
        <taxon>Actinomycetota</taxon>
        <taxon>Thermoleophilia</taxon>
        <taxon>Solirubrobacterales</taxon>
        <taxon>Solirubrobacteraceae</taxon>
        <taxon>environmental samples</taxon>
    </lineage>
</organism>
<dbReference type="InterPro" id="IPR043129">
    <property type="entry name" value="ATPase_NBD"/>
</dbReference>
<protein>
    <recommendedName>
        <fullName evidence="2">HTH marR-type domain-containing protein</fullName>
    </recommendedName>
</protein>
<dbReference type="InterPro" id="IPR000835">
    <property type="entry name" value="HTH_MarR-typ"/>
</dbReference>
<dbReference type="InterPro" id="IPR036390">
    <property type="entry name" value="WH_DNA-bd_sf"/>
</dbReference>
<sequence>MPHRSGSLESLRELNRLRVVEALRRHGTLSRADIARTTGLSRSTISTLVADLHRRGFVAEGEVEGSGSSRSSTVGRPPVMLRLDPPAGIAVGIDFDHTRVRVVVSDLSRTVLSERVAELDVDHDAARALEVSTELVHRALDESGFCADLVLAIGVALPGPVDQARRRLHDTEILEDWTGVDPAAVLGERLGAPVHIDNDANLGALAEVTLGAGRSAGTAVFVQLSSGVGAGLIVDGRPFRGASGVAGEIGHVTVASPGQLCRCGRRGCLETLVSGPAIVEQLRARRGELLAVPDIIGLAHDGDADCRAVIAEAGRRVGAVVADVCNVLNPDTVVIGGELSAAGDLLLGPLRAALVGNALPAITRELVVVAGELGDRANSLGALALAIAHSEQAVAARIRTSGPGRTP</sequence>
<dbReference type="PROSITE" id="PS01125">
    <property type="entry name" value="ROK"/>
    <property type="match status" value="1"/>
</dbReference>
<evidence type="ECO:0000256" key="1">
    <source>
        <dbReference type="ARBA" id="ARBA00006479"/>
    </source>
</evidence>
<dbReference type="Pfam" id="PF00480">
    <property type="entry name" value="ROK"/>
    <property type="match status" value="1"/>
</dbReference>
<reference evidence="3" key="1">
    <citation type="submission" date="2020-02" db="EMBL/GenBank/DDBJ databases">
        <authorList>
            <person name="Meier V. D."/>
        </authorList>
    </citation>
    <scope>NUCLEOTIDE SEQUENCE</scope>
    <source>
        <strain evidence="3">AVDCRST_MAG69</strain>
    </source>
</reference>
<dbReference type="InterPro" id="IPR036388">
    <property type="entry name" value="WH-like_DNA-bd_sf"/>
</dbReference>
<gene>
    <name evidence="3" type="ORF">AVDCRST_MAG69-2677</name>
</gene>
<feature type="domain" description="HTH marR-type" evidence="2">
    <location>
        <begin position="16"/>
        <end position="64"/>
    </location>
</feature>
<dbReference type="SUPFAM" id="SSF53067">
    <property type="entry name" value="Actin-like ATPase domain"/>
    <property type="match status" value="1"/>
</dbReference>
<dbReference type="AlphaFoldDB" id="A0A6J4T5Z0"/>
<comment type="similarity">
    <text evidence="1">Belongs to the ROK (NagC/XylR) family.</text>
</comment>
<dbReference type="InterPro" id="IPR000600">
    <property type="entry name" value="ROK"/>
</dbReference>
<proteinExistence type="inferred from homology"/>
<dbReference type="InterPro" id="IPR049874">
    <property type="entry name" value="ROK_cs"/>
</dbReference>
<dbReference type="Pfam" id="PF12802">
    <property type="entry name" value="MarR_2"/>
    <property type="match status" value="1"/>
</dbReference>
<dbReference type="Gene3D" id="3.30.420.40">
    <property type="match status" value="2"/>
</dbReference>
<evidence type="ECO:0000313" key="3">
    <source>
        <dbReference type="EMBL" id="CAA9514379.1"/>
    </source>
</evidence>
<dbReference type="PANTHER" id="PTHR18964:SF173">
    <property type="entry name" value="GLUCOKINASE"/>
    <property type="match status" value="1"/>
</dbReference>
<accession>A0A6J4T5Z0</accession>
<dbReference type="SUPFAM" id="SSF46785">
    <property type="entry name" value="Winged helix' DNA-binding domain"/>
    <property type="match status" value="1"/>
</dbReference>
<dbReference type="PANTHER" id="PTHR18964">
    <property type="entry name" value="ROK (REPRESSOR, ORF, KINASE) FAMILY"/>
    <property type="match status" value="1"/>
</dbReference>
<dbReference type="EMBL" id="CADCVP010000295">
    <property type="protein sequence ID" value="CAA9514379.1"/>
    <property type="molecule type" value="Genomic_DNA"/>
</dbReference>